<protein>
    <submittedName>
        <fullName evidence="1">Uncharacterized protein</fullName>
    </submittedName>
</protein>
<keyword evidence="2" id="KW-1185">Reference proteome</keyword>
<dbReference type="OrthoDB" id="9808343at2"/>
<comment type="caution">
    <text evidence="1">The sequence shown here is derived from an EMBL/GenBank/DDBJ whole genome shotgun (WGS) entry which is preliminary data.</text>
</comment>
<organism evidence="1 2">
    <name type="scientific">Aureibaculum marinum</name>
    <dbReference type="NCBI Taxonomy" id="2487930"/>
    <lineage>
        <taxon>Bacteria</taxon>
        <taxon>Pseudomonadati</taxon>
        <taxon>Bacteroidota</taxon>
        <taxon>Flavobacteriia</taxon>
        <taxon>Flavobacteriales</taxon>
        <taxon>Flavobacteriaceae</taxon>
        <taxon>Aureibaculum</taxon>
    </lineage>
</organism>
<evidence type="ECO:0000313" key="1">
    <source>
        <dbReference type="EMBL" id="RPD96702.1"/>
    </source>
</evidence>
<dbReference type="EMBL" id="RPFJ01000011">
    <property type="protein sequence ID" value="RPD96702.1"/>
    <property type="molecule type" value="Genomic_DNA"/>
</dbReference>
<dbReference type="RefSeq" id="WP_123898107.1">
    <property type="nucleotide sequence ID" value="NZ_RPFJ01000011.1"/>
</dbReference>
<reference evidence="1 2" key="1">
    <citation type="submission" date="2018-11" db="EMBL/GenBank/DDBJ databases">
        <title>Aureibaculum marinum gen. nov., sp. nov., a member of the family Flavobacteriaceae isolated from the Bohai Sea.</title>
        <authorList>
            <person name="Ji X."/>
        </authorList>
    </citation>
    <scope>NUCLEOTIDE SEQUENCE [LARGE SCALE GENOMIC DNA]</scope>
    <source>
        <strain evidence="1 2">BH-SD17</strain>
    </source>
</reference>
<dbReference type="Proteomes" id="UP000270856">
    <property type="component" value="Unassembled WGS sequence"/>
</dbReference>
<name>A0A3N4NJV8_9FLAO</name>
<dbReference type="AlphaFoldDB" id="A0A3N4NJV8"/>
<evidence type="ECO:0000313" key="2">
    <source>
        <dbReference type="Proteomes" id="UP000270856"/>
    </source>
</evidence>
<accession>A0A3N4NJV8</accession>
<proteinExistence type="predicted"/>
<gene>
    <name evidence="1" type="ORF">EGM88_10100</name>
</gene>
<sequence length="138" mass="15854">MNKFTINLKRLGKKKIYKTEVDIEQQPKNLKMLLTACVKQQVNTFNKKRESIILLNFLSPSAIQEQSETGKIGFGDIDNKNLADIDKSIENVLIGFENGLFLVFINNNEITSLNQEINLKPKDEISIIRMTFLTGTYW</sequence>